<evidence type="ECO:0000313" key="2">
    <source>
        <dbReference type="EMBL" id="KAK8896252.1"/>
    </source>
</evidence>
<reference evidence="2 3" key="1">
    <citation type="submission" date="2024-04" db="EMBL/GenBank/DDBJ databases">
        <title>Tritrichomonas musculus Genome.</title>
        <authorList>
            <person name="Alves-Ferreira E."/>
            <person name="Grigg M."/>
            <person name="Lorenzi H."/>
            <person name="Galac M."/>
        </authorList>
    </citation>
    <scope>NUCLEOTIDE SEQUENCE [LARGE SCALE GENOMIC DNA]</scope>
    <source>
        <strain evidence="2 3">EAF2021</strain>
    </source>
</reference>
<comment type="caution">
    <text evidence="2">The sequence shown here is derived from an EMBL/GenBank/DDBJ whole genome shotgun (WGS) entry which is preliminary data.</text>
</comment>
<proteinExistence type="predicted"/>
<dbReference type="Proteomes" id="UP001470230">
    <property type="component" value="Unassembled WGS sequence"/>
</dbReference>
<keyword evidence="3" id="KW-1185">Reference proteome</keyword>
<organism evidence="2 3">
    <name type="scientific">Tritrichomonas musculus</name>
    <dbReference type="NCBI Taxonomy" id="1915356"/>
    <lineage>
        <taxon>Eukaryota</taxon>
        <taxon>Metamonada</taxon>
        <taxon>Parabasalia</taxon>
        <taxon>Tritrichomonadida</taxon>
        <taxon>Tritrichomonadidae</taxon>
        <taxon>Tritrichomonas</taxon>
    </lineage>
</organism>
<accession>A0ABR2L0M8</accession>
<feature type="region of interest" description="Disordered" evidence="1">
    <location>
        <begin position="153"/>
        <end position="212"/>
    </location>
</feature>
<sequence>MIQMCTFIYMEGNDTNLVPNTLNAENFMSVSEKDKSDSNEEDLHSEMHVTFLSTLIIPPKSYIVPKIKMPKEPNNDNHRPHSQQLSNSARFSKPLFFDLPAINVPCYSEERFNSTNIKTKTNKSRSINNYHRRHVSARDSYNVTLDSLLASIEKEKSSSESRQRQQNYNIRTEKSSSSRHSSKTNQLSMFQSKVKVQRPISPKICRNEFDKSSKSMKYRLNMKYPK</sequence>
<dbReference type="EMBL" id="JAPFFF010000002">
    <property type="protein sequence ID" value="KAK8896252.1"/>
    <property type="molecule type" value="Genomic_DNA"/>
</dbReference>
<gene>
    <name evidence="2" type="ORF">M9Y10_014149</name>
</gene>
<feature type="compositionally biased region" description="Basic and acidic residues" evidence="1">
    <location>
        <begin position="153"/>
        <end position="163"/>
    </location>
</feature>
<evidence type="ECO:0000313" key="3">
    <source>
        <dbReference type="Proteomes" id="UP001470230"/>
    </source>
</evidence>
<name>A0ABR2L0M8_9EUKA</name>
<protein>
    <submittedName>
        <fullName evidence="2">Uncharacterized protein</fullName>
    </submittedName>
</protein>
<evidence type="ECO:0000256" key="1">
    <source>
        <dbReference type="SAM" id="MobiDB-lite"/>
    </source>
</evidence>